<dbReference type="STRING" id="2018661.A0A2A2K7M5"/>
<dbReference type="EMBL" id="LIAE01009400">
    <property type="protein sequence ID" value="PAV69921.1"/>
    <property type="molecule type" value="Genomic_DNA"/>
</dbReference>
<accession>A0A2A2K7M5</accession>
<gene>
    <name evidence="3" type="ORF">WR25_01380</name>
</gene>
<sequence>MSKEKEKGKLDESEKDEKKKTKSVSSLDSKKEAVAELAASLFLIEWTNTALDAYVKQIRQNYLKPLKEHVTKLKEDEQKDENQSMVARLREAAEKLNDWEDSHRRSQYTRKMTTVGEAAAMYRLRVLYEACTSLLDVLRRLIDWNNGNIKIIRKHTKKLTLLPYANTMIEATAAIGEIFRLESIDFGNVKAEHQKYVRKPRADDYKRSGSQAEKLKIKSAEEYTPTLETQINHYRSATYLIGNSLISIIKIMTRVMTRDIMHIESSEVARILHRLPPMYLRVDPFELSSYNDMILGKPPPNARQFPLAPRGKSDKTAKSGKPTKSANNSKKSQKSGGSKWSSMSASAKGAAKAAAFVKSKLSKNSRGSTNPKTTQGSPKKGSKVGGGKAEQKQAGGKGKGKAKKK</sequence>
<evidence type="ECO:0000313" key="4">
    <source>
        <dbReference type="Proteomes" id="UP000218231"/>
    </source>
</evidence>
<reference evidence="3 4" key="1">
    <citation type="journal article" date="2017" name="Curr. Biol.">
        <title>Genome architecture and evolution of a unichromosomal asexual nematode.</title>
        <authorList>
            <person name="Fradin H."/>
            <person name="Zegar C."/>
            <person name="Gutwein M."/>
            <person name="Lucas J."/>
            <person name="Kovtun M."/>
            <person name="Corcoran D."/>
            <person name="Baugh L.R."/>
            <person name="Kiontke K."/>
            <person name="Gunsalus K."/>
            <person name="Fitch D.H."/>
            <person name="Piano F."/>
        </authorList>
    </citation>
    <scope>NUCLEOTIDE SEQUENCE [LARGE SCALE GENOMIC DNA]</scope>
    <source>
        <strain evidence="3">PF1309</strain>
    </source>
</reference>
<feature type="region of interest" description="Disordered" evidence="2">
    <location>
        <begin position="298"/>
        <end position="405"/>
    </location>
</feature>
<feature type="coiled-coil region" evidence="1">
    <location>
        <begin position="75"/>
        <end position="102"/>
    </location>
</feature>
<feature type="compositionally biased region" description="Basic and acidic residues" evidence="2">
    <location>
        <begin position="1"/>
        <end position="19"/>
    </location>
</feature>
<feature type="compositionally biased region" description="Polar residues" evidence="2">
    <location>
        <begin position="364"/>
        <end position="375"/>
    </location>
</feature>
<protein>
    <submittedName>
        <fullName evidence="3">Uncharacterized protein</fullName>
    </submittedName>
</protein>
<comment type="caution">
    <text evidence="3">The sequence shown here is derived from an EMBL/GenBank/DDBJ whole genome shotgun (WGS) entry which is preliminary data.</text>
</comment>
<feature type="region of interest" description="Disordered" evidence="2">
    <location>
        <begin position="1"/>
        <end position="30"/>
    </location>
</feature>
<dbReference type="AlphaFoldDB" id="A0A2A2K7M5"/>
<evidence type="ECO:0000256" key="1">
    <source>
        <dbReference type="SAM" id="Coils"/>
    </source>
</evidence>
<proteinExistence type="predicted"/>
<dbReference type="Proteomes" id="UP000218231">
    <property type="component" value="Unassembled WGS sequence"/>
</dbReference>
<keyword evidence="1" id="KW-0175">Coiled coil</keyword>
<feature type="compositionally biased region" description="Low complexity" evidence="2">
    <location>
        <begin position="324"/>
        <end position="359"/>
    </location>
</feature>
<dbReference type="OrthoDB" id="5805078at2759"/>
<name>A0A2A2K7M5_9BILA</name>
<keyword evidence="4" id="KW-1185">Reference proteome</keyword>
<evidence type="ECO:0000256" key="2">
    <source>
        <dbReference type="SAM" id="MobiDB-lite"/>
    </source>
</evidence>
<evidence type="ECO:0000313" key="3">
    <source>
        <dbReference type="EMBL" id="PAV69921.1"/>
    </source>
</evidence>
<organism evidence="3 4">
    <name type="scientific">Diploscapter pachys</name>
    <dbReference type="NCBI Taxonomy" id="2018661"/>
    <lineage>
        <taxon>Eukaryota</taxon>
        <taxon>Metazoa</taxon>
        <taxon>Ecdysozoa</taxon>
        <taxon>Nematoda</taxon>
        <taxon>Chromadorea</taxon>
        <taxon>Rhabditida</taxon>
        <taxon>Rhabditina</taxon>
        <taxon>Rhabditomorpha</taxon>
        <taxon>Rhabditoidea</taxon>
        <taxon>Rhabditidae</taxon>
        <taxon>Diploscapter</taxon>
    </lineage>
</organism>